<gene>
    <name evidence="8" type="ORF">ACD_4C00185G0007</name>
</gene>
<comment type="similarity">
    <text evidence="6">Belongs to the Vsr family.</text>
</comment>
<proteinExistence type="inferred from homology"/>
<evidence type="ECO:0000256" key="6">
    <source>
        <dbReference type="ARBA" id="ARBA00029466"/>
    </source>
</evidence>
<sequence>MISTKLLKKIASQIKYGKIKKNFMDKFTTEKRSEIMSKIKGKDTKIEFILRRALFKAWLRWYRIQKRVHWIRPDIIYIWKKVAIFMDWCFWHWCPQCFKAPESNKEYWWPKIETNINRDIKNTLLLKSEWWTVLRFWEHEVKRDLEGVVGRIKKILG</sequence>
<dbReference type="GO" id="GO:0006298">
    <property type="term" value="P:mismatch repair"/>
    <property type="evidence" value="ECO:0007669"/>
    <property type="project" value="InterPro"/>
</dbReference>
<dbReference type="CDD" id="cd00221">
    <property type="entry name" value="Vsr"/>
    <property type="match status" value="1"/>
</dbReference>
<dbReference type="Pfam" id="PF03852">
    <property type="entry name" value="Vsr"/>
    <property type="match status" value="1"/>
</dbReference>
<keyword evidence="5" id="KW-0234">DNA repair</keyword>
<evidence type="ECO:0000313" key="8">
    <source>
        <dbReference type="EMBL" id="EKE26714.1"/>
    </source>
</evidence>
<keyword evidence="4" id="KW-0378">Hydrolase</keyword>
<evidence type="ECO:0000256" key="1">
    <source>
        <dbReference type="ARBA" id="ARBA00022722"/>
    </source>
</evidence>
<dbReference type="NCBIfam" id="TIGR00632">
    <property type="entry name" value="vsr"/>
    <property type="match status" value="1"/>
</dbReference>
<dbReference type="SUPFAM" id="SSF52980">
    <property type="entry name" value="Restriction endonuclease-like"/>
    <property type="match status" value="1"/>
</dbReference>
<dbReference type="GO" id="GO:0016787">
    <property type="term" value="F:hydrolase activity"/>
    <property type="evidence" value="ECO:0007669"/>
    <property type="project" value="UniProtKB-KW"/>
</dbReference>
<feature type="domain" description="DUF559" evidence="7">
    <location>
        <begin position="116"/>
        <end position="156"/>
    </location>
</feature>
<organism evidence="8">
    <name type="scientific">uncultured bacterium</name>
    <name type="common">gcode 4</name>
    <dbReference type="NCBI Taxonomy" id="1234023"/>
    <lineage>
        <taxon>Bacteria</taxon>
        <taxon>environmental samples</taxon>
    </lineage>
</organism>
<name>K2G994_9BACT</name>
<evidence type="ECO:0000256" key="2">
    <source>
        <dbReference type="ARBA" id="ARBA00022759"/>
    </source>
</evidence>
<dbReference type="InterPro" id="IPR011335">
    <property type="entry name" value="Restrct_endonuc-II-like"/>
</dbReference>
<accession>K2G994</accession>
<evidence type="ECO:0000259" key="7">
    <source>
        <dbReference type="Pfam" id="PF04480"/>
    </source>
</evidence>
<keyword evidence="2" id="KW-0255">Endonuclease</keyword>
<protein>
    <recommendedName>
        <fullName evidence="7">DUF559 domain-containing protein</fullName>
    </recommendedName>
</protein>
<keyword evidence="1" id="KW-0540">Nuclease</keyword>
<dbReference type="AlphaFoldDB" id="K2G994"/>
<dbReference type="Gene3D" id="3.40.960.10">
    <property type="entry name" value="VSR Endonuclease"/>
    <property type="match status" value="1"/>
</dbReference>
<dbReference type="GO" id="GO:0004519">
    <property type="term" value="F:endonuclease activity"/>
    <property type="evidence" value="ECO:0007669"/>
    <property type="project" value="UniProtKB-KW"/>
</dbReference>
<dbReference type="Pfam" id="PF04480">
    <property type="entry name" value="DUF559"/>
    <property type="match status" value="1"/>
</dbReference>
<dbReference type="InterPro" id="IPR004603">
    <property type="entry name" value="DNA_mismatch_endonuc_vsr"/>
</dbReference>
<evidence type="ECO:0000256" key="4">
    <source>
        <dbReference type="ARBA" id="ARBA00022801"/>
    </source>
</evidence>
<evidence type="ECO:0000256" key="3">
    <source>
        <dbReference type="ARBA" id="ARBA00022763"/>
    </source>
</evidence>
<reference evidence="8" key="1">
    <citation type="journal article" date="2012" name="Science">
        <title>Fermentation, hydrogen, and sulfur metabolism in multiple uncultivated bacterial phyla.</title>
        <authorList>
            <person name="Wrighton K.C."/>
            <person name="Thomas B.C."/>
            <person name="Sharon I."/>
            <person name="Miller C.S."/>
            <person name="Castelle C.J."/>
            <person name="VerBerkmoes N.C."/>
            <person name="Wilkins M.J."/>
            <person name="Hettich R.L."/>
            <person name="Lipton M.S."/>
            <person name="Williams K.H."/>
            <person name="Long P.E."/>
            <person name="Banfield J.F."/>
        </authorList>
    </citation>
    <scope>NUCLEOTIDE SEQUENCE [LARGE SCALE GENOMIC DNA]</scope>
</reference>
<evidence type="ECO:0000256" key="5">
    <source>
        <dbReference type="ARBA" id="ARBA00023204"/>
    </source>
</evidence>
<keyword evidence="3" id="KW-0227">DNA damage</keyword>
<dbReference type="InterPro" id="IPR007569">
    <property type="entry name" value="DUF559"/>
</dbReference>
<dbReference type="EMBL" id="AMFJ01000701">
    <property type="protein sequence ID" value="EKE26714.1"/>
    <property type="molecule type" value="Genomic_DNA"/>
</dbReference>
<comment type="caution">
    <text evidence="8">The sequence shown here is derived from an EMBL/GenBank/DDBJ whole genome shotgun (WGS) entry which is preliminary data.</text>
</comment>